<organism evidence="1 2">
    <name type="scientific">Mycolicibacterium rhodesiae (strain NBB3)</name>
    <name type="common">Mycobacterium rhodesiae</name>
    <dbReference type="NCBI Taxonomy" id="710685"/>
    <lineage>
        <taxon>Bacteria</taxon>
        <taxon>Bacillati</taxon>
        <taxon>Actinomycetota</taxon>
        <taxon>Actinomycetes</taxon>
        <taxon>Mycobacteriales</taxon>
        <taxon>Mycobacteriaceae</taxon>
        <taxon>Mycolicibacterium</taxon>
    </lineage>
</organism>
<dbReference type="Proteomes" id="UP000005442">
    <property type="component" value="Chromosome"/>
</dbReference>
<evidence type="ECO:0000313" key="1">
    <source>
        <dbReference type="EMBL" id="AEV74878.1"/>
    </source>
</evidence>
<accession>G8RLQ5</accession>
<dbReference type="PATRIC" id="fig|710685.3.peg.4392"/>
<dbReference type="RefSeq" id="WP_014212626.1">
    <property type="nucleotide sequence ID" value="NC_016604.1"/>
</dbReference>
<reference evidence="1 2" key="1">
    <citation type="submission" date="2011-12" db="EMBL/GenBank/DDBJ databases">
        <title>Complete sequence of Mycobacterium rhodesiae NBB3.</title>
        <authorList>
            <consortium name="US DOE Joint Genome Institute"/>
            <person name="Lucas S."/>
            <person name="Han J."/>
            <person name="Lapidus A."/>
            <person name="Cheng J.-F."/>
            <person name="Goodwin L."/>
            <person name="Pitluck S."/>
            <person name="Peters L."/>
            <person name="Mikhailova N."/>
            <person name="Gu W."/>
            <person name="Detter J.C."/>
            <person name="Han C."/>
            <person name="Tapia R."/>
            <person name="Land M."/>
            <person name="Hauser L."/>
            <person name="Kyrpides N."/>
            <person name="Ivanova N."/>
            <person name="Pagani I."/>
            <person name="Mattes T."/>
            <person name="Holmes A."/>
            <person name="Rutledge P."/>
            <person name="Paulsen I."/>
            <person name="Coleman N."/>
            <person name="Woyke T."/>
        </authorList>
    </citation>
    <scope>NUCLEOTIDE SEQUENCE [LARGE SCALE GENOMIC DNA]</scope>
    <source>
        <strain evidence="1 2">NBB3</strain>
    </source>
</reference>
<name>G8RLQ5_MYCRN</name>
<sequence>MQERTLVKAAGASLSIVAVAVVAIHVPTMTEPRDEWSFRVGYAAVSSPSHVRSVVSGDGLGRETFCAEVLTRTIAEGQLLGLRTGEFLRGCKSAVGDAME</sequence>
<dbReference type="EMBL" id="CP003169">
    <property type="protein sequence ID" value="AEV74878.1"/>
    <property type="molecule type" value="Genomic_DNA"/>
</dbReference>
<gene>
    <name evidence="1" type="ordered locus">MycrhN_4379</name>
</gene>
<proteinExistence type="predicted"/>
<protein>
    <submittedName>
        <fullName evidence="1">Uncharacterized protein</fullName>
    </submittedName>
</protein>
<keyword evidence="2" id="KW-1185">Reference proteome</keyword>
<evidence type="ECO:0000313" key="2">
    <source>
        <dbReference type="Proteomes" id="UP000005442"/>
    </source>
</evidence>
<dbReference type="HOGENOM" id="CLU_2302793_0_0_11"/>
<dbReference type="AlphaFoldDB" id="G8RLQ5"/>
<dbReference type="KEGG" id="mrh:MycrhN_4379"/>